<evidence type="ECO:0000313" key="2">
    <source>
        <dbReference type="Proteomes" id="UP001186974"/>
    </source>
</evidence>
<comment type="caution">
    <text evidence="1">The sequence shown here is derived from an EMBL/GenBank/DDBJ whole genome shotgun (WGS) entry which is preliminary data.</text>
</comment>
<reference evidence="1" key="1">
    <citation type="submission" date="2024-09" db="EMBL/GenBank/DDBJ databases">
        <title>Black Yeasts Isolated from many extreme environments.</title>
        <authorList>
            <person name="Coleine C."/>
            <person name="Stajich J.E."/>
            <person name="Selbmann L."/>
        </authorList>
    </citation>
    <scope>NUCLEOTIDE SEQUENCE</scope>
    <source>
        <strain evidence="1">CCFEE 5737</strain>
    </source>
</reference>
<evidence type="ECO:0000313" key="1">
    <source>
        <dbReference type="EMBL" id="KAK3076418.1"/>
    </source>
</evidence>
<dbReference type="Proteomes" id="UP001186974">
    <property type="component" value="Unassembled WGS sequence"/>
</dbReference>
<accession>A0ACC3DID2</accession>
<organism evidence="1 2">
    <name type="scientific">Coniosporium uncinatum</name>
    <dbReference type="NCBI Taxonomy" id="93489"/>
    <lineage>
        <taxon>Eukaryota</taxon>
        <taxon>Fungi</taxon>
        <taxon>Dikarya</taxon>
        <taxon>Ascomycota</taxon>
        <taxon>Pezizomycotina</taxon>
        <taxon>Dothideomycetes</taxon>
        <taxon>Dothideomycetes incertae sedis</taxon>
        <taxon>Coniosporium</taxon>
    </lineage>
</organism>
<sequence>MTGRTVPCWDMLGFKNGFTAERPWLFQDFDLLNYYQVSEEELDRYLALFRSGRYEFEYTEEEFDMAEHNKLLGETQGEVKKVREKQAEAQQEMVRAENESLERWRKEKEATKVDPGTVETLLEDPAISAIEAPVDANVWKVEVAEGDELETDQVVVILEAMKLEIAVRTPEDVAKGAKVEKLLVKPGETIKAGGRIAL</sequence>
<gene>
    <name evidence="1" type="ORF">LTS18_013061</name>
</gene>
<feature type="non-terminal residue" evidence="1">
    <location>
        <position position="198"/>
    </location>
</feature>
<keyword evidence="2" id="KW-1185">Reference proteome</keyword>
<dbReference type="EMBL" id="JAWDJW010003996">
    <property type="protein sequence ID" value="KAK3076418.1"/>
    <property type="molecule type" value="Genomic_DNA"/>
</dbReference>
<protein>
    <submittedName>
        <fullName evidence="1">Uncharacterized protein</fullName>
    </submittedName>
</protein>
<proteinExistence type="predicted"/>
<name>A0ACC3DID2_9PEZI</name>